<evidence type="ECO:0000256" key="2">
    <source>
        <dbReference type="ARBA" id="ARBA00023125"/>
    </source>
</evidence>
<dbReference type="PANTHER" id="PTHR47894">
    <property type="entry name" value="HTH-TYPE TRANSCRIPTIONAL REGULATOR GADX"/>
    <property type="match status" value="1"/>
</dbReference>
<dbReference type="PANTHER" id="PTHR47894:SF4">
    <property type="entry name" value="HTH-TYPE TRANSCRIPTIONAL REGULATOR GADX"/>
    <property type="match status" value="1"/>
</dbReference>
<keyword evidence="6" id="KW-1185">Reference proteome</keyword>
<dbReference type="GO" id="GO:0003700">
    <property type="term" value="F:DNA-binding transcription factor activity"/>
    <property type="evidence" value="ECO:0007669"/>
    <property type="project" value="InterPro"/>
</dbReference>
<proteinExistence type="predicted"/>
<keyword evidence="2" id="KW-0238">DNA-binding</keyword>
<dbReference type="Pfam" id="PF12833">
    <property type="entry name" value="HTH_18"/>
    <property type="match status" value="1"/>
</dbReference>
<keyword evidence="1" id="KW-0805">Transcription regulation</keyword>
<evidence type="ECO:0000256" key="1">
    <source>
        <dbReference type="ARBA" id="ARBA00023015"/>
    </source>
</evidence>
<dbReference type="GO" id="GO:0005829">
    <property type="term" value="C:cytosol"/>
    <property type="evidence" value="ECO:0007669"/>
    <property type="project" value="TreeGrafter"/>
</dbReference>
<evidence type="ECO:0000259" key="4">
    <source>
        <dbReference type="PROSITE" id="PS01124"/>
    </source>
</evidence>
<dbReference type="Pfam" id="PF12625">
    <property type="entry name" value="Arabinose_bd"/>
    <property type="match status" value="1"/>
</dbReference>
<evidence type="ECO:0000313" key="5">
    <source>
        <dbReference type="EMBL" id="QGK70513.1"/>
    </source>
</evidence>
<keyword evidence="3" id="KW-0804">Transcription</keyword>
<accession>A0A5Q3Q818</accession>
<evidence type="ECO:0000256" key="3">
    <source>
        <dbReference type="ARBA" id="ARBA00023163"/>
    </source>
</evidence>
<dbReference type="EMBL" id="CP045929">
    <property type="protein sequence ID" value="QGK70513.1"/>
    <property type="molecule type" value="Genomic_DNA"/>
</dbReference>
<dbReference type="InterPro" id="IPR009057">
    <property type="entry name" value="Homeodomain-like_sf"/>
</dbReference>
<reference evidence="6" key="1">
    <citation type="submission" date="2019-11" db="EMBL/GenBank/DDBJ databases">
        <title>The complete genome sequence of Saccharopolyspora sp. E2A.</title>
        <authorList>
            <person name="Zhang G."/>
        </authorList>
    </citation>
    <scope>NUCLEOTIDE SEQUENCE [LARGE SCALE GENOMIC DNA]</scope>
    <source>
        <strain evidence="6">E2A</strain>
    </source>
</reference>
<dbReference type="GO" id="GO:0000976">
    <property type="term" value="F:transcription cis-regulatory region binding"/>
    <property type="evidence" value="ECO:0007669"/>
    <property type="project" value="TreeGrafter"/>
</dbReference>
<gene>
    <name evidence="5" type="ORF">GIY23_14145</name>
</gene>
<dbReference type="Proteomes" id="UP000371041">
    <property type="component" value="Chromosome"/>
</dbReference>
<evidence type="ECO:0000313" key="6">
    <source>
        <dbReference type="Proteomes" id="UP000371041"/>
    </source>
</evidence>
<dbReference type="SUPFAM" id="SSF46689">
    <property type="entry name" value="Homeodomain-like"/>
    <property type="match status" value="1"/>
</dbReference>
<name>A0A5Q3Q818_9PSEU</name>
<organism evidence="5 6">
    <name type="scientific">Allosaccharopolyspora coralli</name>
    <dbReference type="NCBI Taxonomy" id="2665642"/>
    <lineage>
        <taxon>Bacteria</taxon>
        <taxon>Bacillati</taxon>
        <taxon>Actinomycetota</taxon>
        <taxon>Actinomycetes</taxon>
        <taxon>Pseudonocardiales</taxon>
        <taxon>Pseudonocardiaceae</taxon>
        <taxon>Allosaccharopolyspora</taxon>
    </lineage>
</organism>
<dbReference type="AlphaFoldDB" id="A0A5Q3Q818"/>
<feature type="domain" description="HTH araC/xylS-type" evidence="4">
    <location>
        <begin position="235"/>
        <end position="333"/>
    </location>
</feature>
<dbReference type="InterPro" id="IPR018060">
    <property type="entry name" value="HTH_AraC"/>
</dbReference>
<dbReference type="InterPro" id="IPR032687">
    <property type="entry name" value="AraC-type_N"/>
</dbReference>
<dbReference type="RefSeq" id="WP_154077095.1">
    <property type="nucleotide sequence ID" value="NZ_CP045929.1"/>
</dbReference>
<sequence>MGSTVRAAALRGFAPLADRLGGDGDALLARHQLSRTDTEDDDAVIDATSAAAALEAAAHELDRADFGLRLAEHQDTRVLGPLAFAIENSPTLGDALECGSRYVFLHAALTLSQEPDPLGHPGVVGMFYRSNEPGLPLPPQVVDLGLGLFHRVACLLAGGSYRLRSALLPHPPLAPVATYTEFFDADVRFDEDTAVLRAPANVLSTPVHGGNETLRTITMAYLDKHTEGPGQKRAAQVRRILSGSMGTTPLRIDTVARVLRLHPRTLQRQLAAEGTTFESVIDDVRRDTALRLLTRTDMPLSQVTAMVGLSEQSALTRAARRWFGEAPSTTRRRAISGHGDSR</sequence>
<dbReference type="SMART" id="SM00342">
    <property type="entry name" value="HTH_ARAC"/>
    <property type="match status" value="1"/>
</dbReference>
<dbReference type="PROSITE" id="PS01124">
    <property type="entry name" value="HTH_ARAC_FAMILY_2"/>
    <property type="match status" value="1"/>
</dbReference>
<dbReference type="KEGG" id="sace:GIY23_14145"/>
<protein>
    <submittedName>
        <fullName evidence="5">Helix-turn-helix domain-containing protein</fullName>
    </submittedName>
</protein>
<dbReference type="Gene3D" id="1.10.10.60">
    <property type="entry name" value="Homeodomain-like"/>
    <property type="match status" value="1"/>
</dbReference>